<organism evidence="5 6">
    <name type="scientific">Polarella glacialis</name>
    <name type="common">Dinoflagellate</name>
    <dbReference type="NCBI Taxonomy" id="89957"/>
    <lineage>
        <taxon>Eukaryota</taxon>
        <taxon>Sar</taxon>
        <taxon>Alveolata</taxon>
        <taxon>Dinophyceae</taxon>
        <taxon>Suessiales</taxon>
        <taxon>Suessiaceae</taxon>
        <taxon>Polarella</taxon>
    </lineage>
</organism>
<proteinExistence type="predicted"/>
<dbReference type="Gene3D" id="3.60.21.10">
    <property type="match status" value="1"/>
</dbReference>
<accession>A0A813HS60</accession>
<dbReference type="GO" id="GO:0016787">
    <property type="term" value="F:hydrolase activity"/>
    <property type="evidence" value="ECO:0007669"/>
    <property type="project" value="UniProtKB-KW"/>
</dbReference>
<evidence type="ECO:0000256" key="1">
    <source>
        <dbReference type="ARBA" id="ARBA00022729"/>
    </source>
</evidence>
<dbReference type="InterPro" id="IPR051558">
    <property type="entry name" value="Metallophosphoesterase_PAP"/>
</dbReference>
<comment type="caution">
    <text evidence="5">The sequence shown here is derived from an EMBL/GenBank/DDBJ whole genome shotgun (WGS) entry which is preliminary data.</text>
</comment>
<dbReference type="EMBL" id="CAJNNV010032794">
    <property type="protein sequence ID" value="CAE8641072.1"/>
    <property type="molecule type" value="Genomic_DNA"/>
</dbReference>
<sequence length="318" mass="35733">MTSLRLSLTCALLALGRTQEEEPARLASFLVLGDWGWDPDSHGDVRSRACQQVIADTMNAVMEELGDVKFVVNVGDSFYPMGVKDKADPKWNSMWRNVYSNRVRSVPWYSVYGNHDMIIDNGLCRGDDTASAQINYDLSDRNQFYMPGFSWRVEHPELDLEILALDLNHLWAHNTCRWSPCERECLARTKARQEAALVLFDERMAQSNSSNMVVFSHYPTDYLWAIPGMLGNLSNARRPNGATRHVEYFAGHRHNVDQTSTTSIHPNSNWVVGGGGGWGCDGKEQGFVVGQLLANGTLLTRSVLVDPFICCKDSPWGR</sequence>
<evidence type="ECO:0000259" key="4">
    <source>
        <dbReference type="Pfam" id="PF00149"/>
    </source>
</evidence>
<feature type="signal peptide" evidence="3">
    <location>
        <begin position="1"/>
        <end position="18"/>
    </location>
</feature>
<keyword evidence="6" id="KW-1185">Reference proteome</keyword>
<dbReference type="InterPro" id="IPR029052">
    <property type="entry name" value="Metallo-depent_PP-like"/>
</dbReference>
<dbReference type="OMA" id="ASAQINY"/>
<evidence type="ECO:0000313" key="5">
    <source>
        <dbReference type="EMBL" id="CAE8641072.1"/>
    </source>
</evidence>
<dbReference type="Proteomes" id="UP000654075">
    <property type="component" value="Unassembled WGS sequence"/>
</dbReference>
<reference evidence="5" key="1">
    <citation type="submission" date="2021-02" db="EMBL/GenBank/DDBJ databases">
        <authorList>
            <person name="Dougan E. K."/>
            <person name="Rhodes N."/>
            <person name="Thang M."/>
            <person name="Chan C."/>
        </authorList>
    </citation>
    <scope>NUCLEOTIDE SEQUENCE</scope>
</reference>
<evidence type="ECO:0000256" key="2">
    <source>
        <dbReference type="ARBA" id="ARBA00022801"/>
    </source>
</evidence>
<keyword evidence="2" id="KW-0378">Hydrolase</keyword>
<dbReference type="SUPFAM" id="SSF56300">
    <property type="entry name" value="Metallo-dependent phosphatases"/>
    <property type="match status" value="1"/>
</dbReference>
<gene>
    <name evidence="5" type="ORF">PGLA1383_LOCUS55807</name>
</gene>
<feature type="domain" description="Calcineurin-like phosphoesterase" evidence="4">
    <location>
        <begin position="29"/>
        <end position="136"/>
    </location>
</feature>
<protein>
    <recommendedName>
        <fullName evidence="4">Calcineurin-like phosphoesterase domain-containing protein</fullName>
    </recommendedName>
</protein>
<dbReference type="InterPro" id="IPR004843">
    <property type="entry name" value="Calcineurin-like_PHP"/>
</dbReference>
<name>A0A813HS60_POLGL</name>
<evidence type="ECO:0000313" key="6">
    <source>
        <dbReference type="Proteomes" id="UP000654075"/>
    </source>
</evidence>
<dbReference type="OrthoDB" id="411211at2759"/>
<evidence type="ECO:0000256" key="3">
    <source>
        <dbReference type="SAM" id="SignalP"/>
    </source>
</evidence>
<dbReference type="PANTHER" id="PTHR10161">
    <property type="entry name" value="TARTRATE-RESISTANT ACID PHOSPHATASE TYPE 5"/>
    <property type="match status" value="1"/>
</dbReference>
<dbReference type="Pfam" id="PF00149">
    <property type="entry name" value="Metallophos"/>
    <property type="match status" value="1"/>
</dbReference>
<dbReference type="PANTHER" id="PTHR10161:SF14">
    <property type="entry name" value="TARTRATE-RESISTANT ACID PHOSPHATASE TYPE 5"/>
    <property type="match status" value="1"/>
</dbReference>
<keyword evidence="1 3" id="KW-0732">Signal</keyword>
<feature type="chain" id="PRO_5032543567" description="Calcineurin-like phosphoesterase domain-containing protein" evidence="3">
    <location>
        <begin position="19"/>
        <end position="318"/>
    </location>
</feature>
<dbReference type="AlphaFoldDB" id="A0A813HS60"/>